<evidence type="ECO:0000256" key="1">
    <source>
        <dbReference type="SAM" id="MobiDB-lite"/>
    </source>
</evidence>
<dbReference type="AlphaFoldDB" id="A0A0C3B1D8"/>
<keyword evidence="3" id="KW-1185">Reference proteome</keyword>
<feature type="compositionally biased region" description="Basic and acidic residues" evidence="1">
    <location>
        <begin position="17"/>
        <end position="31"/>
    </location>
</feature>
<name>A0A0C3B1D8_SERVB</name>
<sequence length="232" mass="25929">MAARAPVRSRVRLYKPSARERRAERQLKQEMFHPSSTSATHSSVSSLQQIPPRSQRFIQLPNAPPIPVYFVQVPERALVGIRGSFASAPPIWPETTVVDRDGQYTWRLVCKNNVVVYIRSRPVPNDPQGVWAISPTREEIFIPGSIAGFNIWYPNPPSPPIPAASTVAGPKDIPTLLTHLRDDTFRGRRCKVCGGFDQHDIYCPSIHSDFTCGWCHLTDGCHELGCSGFVNQ</sequence>
<dbReference type="OrthoDB" id="10470722at2759"/>
<reference evidence="2 3" key="1">
    <citation type="submission" date="2014-04" db="EMBL/GenBank/DDBJ databases">
        <authorList>
            <consortium name="DOE Joint Genome Institute"/>
            <person name="Kuo A."/>
            <person name="Zuccaro A."/>
            <person name="Kohler A."/>
            <person name="Nagy L.G."/>
            <person name="Floudas D."/>
            <person name="Copeland A."/>
            <person name="Barry K.W."/>
            <person name="Cichocki N."/>
            <person name="Veneault-Fourrey C."/>
            <person name="LaButti K."/>
            <person name="Lindquist E.A."/>
            <person name="Lipzen A."/>
            <person name="Lundell T."/>
            <person name="Morin E."/>
            <person name="Murat C."/>
            <person name="Sun H."/>
            <person name="Tunlid A."/>
            <person name="Henrissat B."/>
            <person name="Grigoriev I.V."/>
            <person name="Hibbett D.S."/>
            <person name="Martin F."/>
            <person name="Nordberg H.P."/>
            <person name="Cantor M.N."/>
            <person name="Hua S.X."/>
        </authorList>
    </citation>
    <scope>NUCLEOTIDE SEQUENCE [LARGE SCALE GENOMIC DNA]</scope>
    <source>
        <strain evidence="2 3">MAFF 305830</strain>
    </source>
</reference>
<feature type="region of interest" description="Disordered" evidence="1">
    <location>
        <begin position="1"/>
        <end position="46"/>
    </location>
</feature>
<dbReference type="Proteomes" id="UP000054097">
    <property type="component" value="Unassembled WGS sequence"/>
</dbReference>
<evidence type="ECO:0000313" key="2">
    <source>
        <dbReference type="EMBL" id="KIM26019.1"/>
    </source>
</evidence>
<evidence type="ECO:0000313" key="3">
    <source>
        <dbReference type="Proteomes" id="UP000054097"/>
    </source>
</evidence>
<protein>
    <submittedName>
        <fullName evidence="2">Uncharacterized protein</fullName>
    </submittedName>
</protein>
<organism evidence="2 3">
    <name type="scientific">Serendipita vermifera MAFF 305830</name>
    <dbReference type="NCBI Taxonomy" id="933852"/>
    <lineage>
        <taxon>Eukaryota</taxon>
        <taxon>Fungi</taxon>
        <taxon>Dikarya</taxon>
        <taxon>Basidiomycota</taxon>
        <taxon>Agaricomycotina</taxon>
        <taxon>Agaricomycetes</taxon>
        <taxon>Sebacinales</taxon>
        <taxon>Serendipitaceae</taxon>
        <taxon>Serendipita</taxon>
    </lineage>
</organism>
<gene>
    <name evidence="2" type="ORF">M408DRAFT_198591</name>
</gene>
<dbReference type="HOGENOM" id="CLU_1195504_0_0_1"/>
<feature type="compositionally biased region" description="Low complexity" evidence="1">
    <location>
        <begin position="35"/>
        <end position="46"/>
    </location>
</feature>
<reference evidence="3" key="2">
    <citation type="submission" date="2015-01" db="EMBL/GenBank/DDBJ databases">
        <title>Evolutionary Origins and Diversification of the Mycorrhizal Mutualists.</title>
        <authorList>
            <consortium name="DOE Joint Genome Institute"/>
            <consortium name="Mycorrhizal Genomics Consortium"/>
            <person name="Kohler A."/>
            <person name="Kuo A."/>
            <person name="Nagy L.G."/>
            <person name="Floudas D."/>
            <person name="Copeland A."/>
            <person name="Barry K.W."/>
            <person name="Cichocki N."/>
            <person name="Veneault-Fourrey C."/>
            <person name="LaButti K."/>
            <person name="Lindquist E.A."/>
            <person name="Lipzen A."/>
            <person name="Lundell T."/>
            <person name="Morin E."/>
            <person name="Murat C."/>
            <person name="Riley R."/>
            <person name="Ohm R."/>
            <person name="Sun H."/>
            <person name="Tunlid A."/>
            <person name="Henrissat B."/>
            <person name="Grigoriev I.V."/>
            <person name="Hibbett D.S."/>
            <person name="Martin F."/>
        </authorList>
    </citation>
    <scope>NUCLEOTIDE SEQUENCE [LARGE SCALE GENOMIC DNA]</scope>
    <source>
        <strain evidence="3">MAFF 305830</strain>
    </source>
</reference>
<accession>A0A0C3B1D8</accession>
<proteinExistence type="predicted"/>
<dbReference type="EMBL" id="KN824309">
    <property type="protein sequence ID" value="KIM26019.1"/>
    <property type="molecule type" value="Genomic_DNA"/>
</dbReference>